<evidence type="ECO:0000313" key="2">
    <source>
        <dbReference type="EMBL" id="RZU63521.1"/>
    </source>
</evidence>
<organism evidence="2 3">
    <name type="scientific">Zhihengliuella halotolerans</name>
    <dbReference type="NCBI Taxonomy" id="370736"/>
    <lineage>
        <taxon>Bacteria</taxon>
        <taxon>Bacillati</taxon>
        <taxon>Actinomycetota</taxon>
        <taxon>Actinomycetes</taxon>
        <taxon>Micrococcales</taxon>
        <taxon>Micrococcaceae</taxon>
        <taxon>Zhihengliuella</taxon>
    </lineage>
</organism>
<evidence type="ECO:0000256" key="1">
    <source>
        <dbReference type="SAM" id="Phobius"/>
    </source>
</evidence>
<dbReference type="Proteomes" id="UP000292685">
    <property type="component" value="Unassembled WGS sequence"/>
</dbReference>
<feature type="transmembrane region" description="Helical" evidence="1">
    <location>
        <begin position="29"/>
        <end position="46"/>
    </location>
</feature>
<proteinExistence type="predicted"/>
<accession>A0A4Q8AHY0</accession>
<keyword evidence="3" id="KW-1185">Reference proteome</keyword>
<keyword evidence="1" id="KW-0812">Transmembrane</keyword>
<dbReference type="EMBL" id="SHLA01000001">
    <property type="protein sequence ID" value="RZU63521.1"/>
    <property type="molecule type" value="Genomic_DNA"/>
</dbReference>
<gene>
    <name evidence="2" type="ORF">EV380_3142</name>
</gene>
<evidence type="ECO:0000313" key="3">
    <source>
        <dbReference type="Proteomes" id="UP000292685"/>
    </source>
</evidence>
<keyword evidence="1" id="KW-0472">Membrane</keyword>
<comment type="caution">
    <text evidence="2">The sequence shown here is derived from an EMBL/GenBank/DDBJ whole genome shotgun (WGS) entry which is preliminary data.</text>
</comment>
<keyword evidence="1" id="KW-1133">Transmembrane helix</keyword>
<dbReference type="AlphaFoldDB" id="A0A4Q8AHY0"/>
<feature type="transmembrane region" description="Helical" evidence="1">
    <location>
        <begin position="67"/>
        <end position="85"/>
    </location>
</feature>
<reference evidence="2 3" key="1">
    <citation type="submission" date="2019-02" db="EMBL/GenBank/DDBJ databases">
        <title>Sequencing the genomes of 1000 actinobacteria strains.</title>
        <authorList>
            <person name="Klenk H.-P."/>
        </authorList>
    </citation>
    <scope>NUCLEOTIDE SEQUENCE [LARGE SCALE GENOMIC DNA]</scope>
    <source>
        <strain evidence="2 3">DSM 17364</strain>
    </source>
</reference>
<dbReference type="RefSeq" id="WP_130451874.1">
    <property type="nucleotide sequence ID" value="NZ_SHLA01000001.1"/>
</dbReference>
<protein>
    <submittedName>
        <fullName evidence="2">Uncharacterized protein</fullName>
    </submittedName>
</protein>
<name>A0A4Q8AHY0_9MICC</name>
<sequence length="120" mass="12783">MSEQGYRTLSAICLAAVMASIAMRPSIGWGGMLVGVGVGIGVGLAVRPRDMRQRRAYLRPGGGIGRWGLFLPACGSLGTLVGEFTEANTNFAVSILLFVGIMLAAERYFMAIDESVRRAE</sequence>
<feature type="transmembrane region" description="Helical" evidence="1">
    <location>
        <begin position="91"/>
        <end position="109"/>
    </location>
</feature>